<reference evidence="1" key="1">
    <citation type="submission" date="2018-06" db="EMBL/GenBank/DDBJ databases">
        <title>Paenibacillus xerothermodurans sp. nov. an extremely dry heat resistant spore forming bacterium isolated from the soil of Cape Canaveral, Florida.</title>
        <authorList>
            <person name="Seuylemezian A."/>
            <person name="Kaur N."/>
            <person name="Patil P."/>
            <person name="Patil P."/>
            <person name="Mayilraj S."/>
            <person name="Vaishampayan P."/>
        </authorList>
    </citation>
    <scope>NUCLEOTIDE SEQUENCE [LARGE SCALE GENOMIC DNA]</scope>
    <source>
        <strain evidence="1">ATCC 27380</strain>
    </source>
</reference>
<evidence type="ECO:0000313" key="2">
    <source>
        <dbReference type="Proteomes" id="UP000214746"/>
    </source>
</evidence>
<protein>
    <submittedName>
        <fullName evidence="1">Uncharacterized protein</fullName>
    </submittedName>
</protein>
<sequence length="81" mass="7840">MAVCGARVARAPAAGHAAGAAIAVCMRAGGQGGALEQPSTTGAAMAVCAARVASAALCSGGVRPAQRWPCAAQFRCDVSHC</sequence>
<dbReference type="EMBL" id="NHRJ02000005">
    <property type="protein sequence ID" value="PZE20703.1"/>
    <property type="molecule type" value="Genomic_DNA"/>
</dbReference>
<comment type="caution">
    <text evidence="1">The sequence shown here is derived from an EMBL/GenBank/DDBJ whole genome shotgun (WGS) entry which is preliminary data.</text>
</comment>
<keyword evidence="2" id="KW-1185">Reference proteome</keyword>
<evidence type="ECO:0000313" key="1">
    <source>
        <dbReference type="EMBL" id="PZE20703.1"/>
    </source>
</evidence>
<accession>A0A2W1NP63</accession>
<name>A0A2W1NP63_PAEXE</name>
<proteinExistence type="predicted"/>
<dbReference type="Proteomes" id="UP000214746">
    <property type="component" value="Unassembled WGS sequence"/>
</dbReference>
<dbReference type="AlphaFoldDB" id="A0A2W1NP63"/>
<gene>
    <name evidence="1" type="ORF">CBW46_011035</name>
</gene>
<organism evidence="1 2">
    <name type="scientific">Paenibacillus xerothermodurans</name>
    <dbReference type="NCBI Taxonomy" id="1977292"/>
    <lineage>
        <taxon>Bacteria</taxon>
        <taxon>Bacillati</taxon>
        <taxon>Bacillota</taxon>
        <taxon>Bacilli</taxon>
        <taxon>Bacillales</taxon>
        <taxon>Paenibacillaceae</taxon>
        <taxon>Paenibacillus</taxon>
    </lineage>
</organism>